<feature type="site" description="Lowers pKa of active site Cys" evidence="3">
    <location>
        <position position="298"/>
    </location>
</feature>
<dbReference type="CDD" id="cd03190">
    <property type="entry name" value="GST_C_Omega_like"/>
    <property type="match status" value="1"/>
</dbReference>
<feature type="binding site" evidence="2">
    <location>
        <begin position="152"/>
        <end position="155"/>
    </location>
    <ligand>
        <name>glutathione</name>
        <dbReference type="ChEBI" id="CHEBI:57925"/>
    </ligand>
</feature>
<keyword evidence="6" id="KW-1185">Reference proteome</keyword>
<dbReference type="Pfam" id="PF13409">
    <property type="entry name" value="GST_N_2"/>
    <property type="match status" value="1"/>
</dbReference>
<dbReference type="Gene3D" id="3.40.30.10">
    <property type="entry name" value="Glutaredoxin"/>
    <property type="match status" value="1"/>
</dbReference>
<evidence type="ECO:0000259" key="4">
    <source>
        <dbReference type="Pfam" id="PF13409"/>
    </source>
</evidence>
<dbReference type="EMBL" id="BTGD01000003">
    <property type="protein sequence ID" value="GMM54995.1"/>
    <property type="molecule type" value="Genomic_DNA"/>
</dbReference>
<reference evidence="5 6" key="1">
    <citation type="journal article" date="2023" name="Elife">
        <title>Identification of key yeast species and microbe-microbe interactions impacting larval growth of Drosophila in the wild.</title>
        <authorList>
            <person name="Mure A."/>
            <person name="Sugiura Y."/>
            <person name="Maeda R."/>
            <person name="Honda K."/>
            <person name="Sakurai N."/>
            <person name="Takahashi Y."/>
            <person name="Watada M."/>
            <person name="Katoh T."/>
            <person name="Gotoh A."/>
            <person name="Gotoh Y."/>
            <person name="Taniguchi I."/>
            <person name="Nakamura K."/>
            <person name="Hayashi T."/>
            <person name="Katayama T."/>
            <person name="Uemura T."/>
            <person name="Hattori Y."/>
        </authorList>
    </citation>
    <scope>NUCLEOTIDE SEQUENCE [LARGE SCALE GENOMIC DNA]</scope>
    <source>
        <strain evidence="5 6">KH-74</strain>
    </source>
</reference>
<dbReference type="Proteomes" id="UP001377567">
    <property type="component" value="Unassembled WGS sequence"/>
</dbReference>
<dbReference type="PIRSF" id="PIRSF015753">
    <property type="entry name" value="GST"/>
    <property type="match status" value="1"/>
</dbReference>
<dbReference type="InterPro" id="IPR036249">
    <property type="entry name" value="Thioredoxin-like_sf"/>
</dbReference>
<feature type="binding site" evidence="2">
    <location>
        <begin position="170"/>
        <end position="171"/>
    </location>
    <ligand>
        <name>glutathione</name>
        <dbReference type="ChEBI" id="CHEBI:57925"/>
    </ligand>
</feature>
<name>A0AAV5RUA1_MAUHU</name>
<dbReference type="InterPro" id="IPR004045">
    <property type="entry name" value="Glutathione_S-Trfase_N"/>
</dbReference>
<dbReference type="Pfam" id="PF13410">
    <property type="entry name" value="GST_C_2"/>
    <property type="match status" value="1"/>
</dbReference>
<feature type="active site" description="Nucleophile" evidence="1">
    <location>
        <position position="45"/>
    </location>
</feature>
<accession>A0AAV5RUA1</accession>
<dbReference type="AlphaFoldDB" id="A0AAV5RUA1"/>
<comment type="caution">
    <text evidence="5">The sequence shown here is derived from an EMBL/GenBank/DDBJ whole genome shotgun (WGS) entry which is preliminary data.</text>
</comment>
<feature type="binding site" evidence="2">
    <location>
        <position position="78"/>
    </location>
    <ligand>
        <name>glutathione</name>
        <dbReference type="ChEBI" id="CHEBI:57925"/>
    </ligand>
</feature>
<evidence type="ECO:0000313" key="5">
    <source>
        <dbReference type="EMBL" id="GMM54995.1"/>
    </source>
</evidence>
<evidence type="ECO:0000256" key="1">
    <source>
        <dbReference type="PIRSR" id="PIRSR015753-1"/>
    </source>
</evidence>
<sequence length="367" mass="42578">MSKHWANKAGDFKRQVSSFREVISASHPVFKPAARRYWLYVSLACPWAHRALITRSLKNLTSVIGVVVVHWNMDDKGWRFLKYPTAKASIDENIYFTVSGGIDNVASQEVKPLASIPNDSDRLWIDGNPDPLNQFERLSQLYKKADPEYNARYTVPVLWDSETNTIVNNESSEIIRILNSPEWDQFVPKDKGPSLDLVPKNLETEIDSINEWVYANINNGVYKAGFAESAVSYEKEVNNLFANLDKVENILKQRYITLQKKYGSDEKQILQYFHLVDDQLTEADVRLYTTIVRFDPVYVQHFKCNFTTIREGYPYLHLWVRNLYWNNDSFRLTTNFNHIKLHYTRSHPLINPLGITPLGPKPHILPL</sequence>
<dbReference type="InterPro" id="IPR016639">
    <property type="entry name" value="GST_Omega/GSH"/>
</dbReference>
<feature type="domain" description="GST N-terminal" evidence="4">
    <location>
        <begin position="44"/>
        <end position="179"/>
    </location>
</feature>
<protein>
    <submittedName>
        <fullName evidence="5">S-glutathionyl-(Chloro)hydroquinone reductase</fullName>
    </submittedName>
</protein>
<dbReference type="PANTHER" id="PTHR32419:SF6">
    <property type="entry name" value="GLUTATHIONE S-TRANSFERASE OMEGA-LIKE 1-RELATED"/>
    <property type="match status" value="1"/>
</dbReference>
<evidence type="ECO:0000256" key="2">
    <source>
        <dbReference type="PIRSR" id="PIRSR015753-2"/>
    </source>
</evidence>
<dbReference type="GO" id="GO:0004364">
    <property type="term" value="F:glutathione transferase activity"/>
    <property type="evidence" value="ECO:0007669"/>
    <property type="project" value="InterPro"/>
</dbReference>
<dbReference type="InterPro" id="IPR047047">
    <property type="entry name" value="GST_Omega-like_C"/>
</dbReference>
<evidence type="ECO:0000313" key="6">
    <source>
        <dbReference type="Proteomes" id="UP001377567"/>
    </source>
</evidence>
<feature type="site" description="Lowers pKa of active site Cys" evidence="3">
    <location>
        <position position="343"/>
    </location>
</feature>
<proteinExistence type="predicted"/>
<dbReference type="SUPFAM" id="SSF47616">
    <property type="entry name" value="GST C-terminal domain-like"/>
    <property type="match status" value="1"/>
</dbReference>
<feature type="active site" description="Proton donor/acceptor" evidence="1">
    <location>
        <position position="222"/>
    </location>
</feature>
<organism evidence="5 6">
    <name type="scientific">Maudiozyma humilis</name>
    <name type="common">Sour dough yeast</name>
    <name type="synonym">Kazachstania humilis</name>
    <dbReference type="NCBI Taxonomy" id="51915"/>
    <lineage>
        <taxon>Eukaryota</taxon>
        <taxon>Fungi</taxon>
        <taxon>Dikarya</taxon>
        <taxon>Ascomycota</taxon>
        <taxon>Saccharomycotina</taxon>
        <taxon>Saccharomycetes</taxon>
        <taxon>Saccharomycetales</taxon>
        <taxon>Saccharomycetaceae</taxon>
        <taxon>Maudiozyma</taxon>
    </lineage>
</organism>
<dbReference type="PANTHER" id="PTHR32419">
    <property type="entry name" value="GLUTATHIONYL-HYDROQUINONE REDUCTASE"/>
    <property type="match status" value="1"/>
</dbReference>
<gene>
    <name evidence="5" type="ORF">DAKH74_016110</name>
</gene>
<dbReference type="Gene3D" id="1.20.1050.10">
    <property type="match status" value="1"/>
</dbReference>
<dbReference type="SUPFAM" id="SSF52833">
    <property type="entry name" value="Thioredoxin-like"/>
    <property type="match status" value="1"/>
</dbReference>
<dbReference type="InterPro" id="IPR036282">
    <property type="entry name" value="Glutathione-S-Trfase_C_sf"/>
</dbReference>
<dbReference type="GO" id="GO:0005737">
    <property type="term" value="C:cytoplasm"/>
    <property type="evidence" value="ECO:0007669"/>
    <property type="project" value="TreeGrafter"/>
</dbReference>
<evidence type="ECO:0000256" key="3">
    <source>
        <dbReference type="PIRSR" id="PIRSR015753-3"/>
    </source>
</evidence>